<protein>
    <submittedName>
        <fullName evidence="10">Uncharacterized protein LOC116950506</fullName>
    </submittedName>
</protein>
<keyword evidence="4 7" id="KW-0732">Signal</keyword>
<dbReference type="InterPro" id="IPR006207">
    <property type="entry name" value="Cys_knot_C"/>
</dbReference>
<dbReference type="GO" id="GO:0048018">
    <property type="term" value="F:receptor ligand activity"/>
    <property type="evidence" value="ECO:0007669"/>
    <property type="project" value="TreeGrafter"/>
</dbReference>
<feature type="chain" id="PRO_5042506069" evidence="7">
    <location>
        <begin position="36"/>
        <end position="341"/>
    </location>
</feature>
<keyword evidence="5" id="KW-1015">Disulfide bond</keyword>
<proteinExistence type="inferred from homology"/>
<evidence type="ECO:0000256" key="1">
    <source>
        <dbReference type="ARBA" id="ARBA00004613"/>
    </source>
</evidence>
<evidence type="ECO:0000313" key="9">
    <source>
        <dbReference type="Proteomes" id="UP001318040"/>
    </source>
</evidence>
<evidence type="ECO:0000256" key="6">
    <source>
        <dbReference type="SAM" id="MobiDB-lite"/>
    </source>
</evidence>
<dbReference type="Proteomes" id="UP001318040">
    <property type="component" value="Chromosome 39"/>
</dbReference>
<dbReference type="Gene3D" id="2.10.90.10">
    <property type="entry name" value="Cystine-knot cytokines"/>
    <property type="match status" value="1"/>
</dbReference>
<dbReference type="InterPro" id="IPR004133">
    <property type="entry name" value="DAN_dom"/>
</dbReference>
<comment type="subcellular location">
    <subcellularLocation>
        <location evidence="1">Secreted</location>
    </subcellularLocation>
</comment>
<evidence type="ECO:0000256" key="2">
    <source>
        <dbReference type="ARBA" id="ARBA00007872"/>
    </source>
</evidence>
<name>A0AAJ7TWE5_PETMA</name>
<reference evidence="10" key="1">
    <citation type="submission" date="2025-08" db="UniProtKB">
        <authorList>
            <consortium name="RefSeq"/>
        </authorList>
    </citation>
    <scope>IDENTIFICATION</scope>
    <source>
        <tissue evidence="10">Sperm</tissue>
    </source>
</reference>
<keyword evidence="9" id="KW-1185">Reference proteome</keyword>
<dbReference type="PANTHER" id="PTHR15283">
    <property type="entry name" value="GREMLIN 1"/>
    <property type="match status" value="1"/>
</dbReference>
<dbReference type="Pfam" id="PF03045">
    <property type="entry name" value="DAN"/>
    <property type="match status" value="1"/>
</dbReference>
<feature type="domain" description="CTCK" evidence="8">
    <location>
        <begin position="73"/>
        <end position="175"/>
    </location>
</feature>
<sequence length="341" mass="35599">MWSSRSVPRPFISPPALLVSLLSIAVAPFGGVVRAASAFPRGPREALAGEAMGEPAPVSKLALFPDRPAWCETRNITQIVSHAGCTSREIDNRVCLGQCYSYSVPDTLPQTSESLLHCDSCTPSDTTWDVVTLQCGDDYSDGGGGVDADDDGAEGSPEVTKLVEKILRCECQACGAQQHLLLAATAGGGGEGHGADRLLASMAGSAAQPEPETEEEEGAAAVAGPHRGLPHNPEPGAAHGDDSEAGPRQPALEGERSDPLAFPAEAEQRHRAAASVGDAGGAEENAERGDSSWREWEHPHNKRHRQHHAHGHRHGDGGGAVENPDRLAAGLWGGENSRGGL</sequence>
<keyword evidence="3" id="KW-0964">Secreted</keyword>
<dbReference type="InterPro" id="IPR029034">
    <property type="entry name" value="Cystine-knot_cytokine"/>
</dbReference>
<dbReference type="SMART" id="SM00041">
    <property type="entry name" value="CT"/>
    <property type="match status" value="1"/>
</dbReference>
<organism evidence="9 10">
    <name type="scientific">Petromyzon marinus</name>
    <name type="common">Sea lamprey</name>
    <dbReference type="NCBI Taxonomy" id="7757"/>
    <lineage>
        <taxon>Eukaryota</taxon>
        <taxon>Metazoa</taxon>
        <taxon>Chordata</taxon>
        <taxon>Craniata</taxon>
        <taxon>Vertebrata</taxon>
        <taxon>Cyclostomata</taxon>
        <taxon>Hyperoartia</taxon>
        <taxon>Petromyzontiformes</taxon>
        <taxon>Petromyzontidae</taxon>
        <taxon>Petromyzon</taxon>
    </lineage>
</organism>
<dbReference type="KEGG" id="pmrn:116950506"/>
<feature type="compositionally biased region" description="Gly residues" evidence="6">
    <location>
        <begin position="331"/>
        <end position="341"/>
    </location>
</feature>
<dbReference type="GO" id="GO:0009887">
    <property type="term" value="P:animal organ morphogenesis"/>
    <property type="evidence" value="ECO:0007669"/>
    <property type="project" value="TreeGrafter"/>
</dbReference>
<dbReference type="GO" id="GO:0036122">
    <property type="term" value="F:BMP binding"/>
    <property type="evidence" value="ECO:0007669"/>
    <property type="project" value="TreeGrafter"/>
</dbReference>
<feature type="region of interest" description="Disordered" evidence="6">
    <location>
        <begin position="203"/>
        <end position="341"/>
    </location>
</feature>
<accession>A0AAJ7TWE5</accession>
<dbReference type="GO" id="GO:0005615">
    <property type="term" value="C:extracellular space"/>
    <property type="evidence" value="ECO:0007669"/>
    <property type="project" value="TreeGrafter"/>
</dbReference>
<evidence type="ECO:0000313" key="10">
    <source>
        <dbReference type="RefSeq" id="XP_032824220.1"/>
    </source>
</evidence>
<dbReference type="CTD" id="4681"/>
<feature type="signal peptide" evidence="7">
    <location>
        <begin position="1"/>
        <end position="35"/>
    </location>
</feature>
<gene>
    <name evidence="10" type="primary">LOC116950506</name>
</gene>
<feature type="compositionally biased region" description="Basic residues" evidence="6">
    <location>
        <begin position="300"/>
        <end position="313"/>
    </location>
</feature>
<evidence type="ECO:0000256" key="4">
    <source>
        <dbReference type="ARBA" id="ARBA00022729"/>
    </source>
</evidence>
<evidence type="ECO:0000256" key="5">
    <source>
        <dbReference type="ARBA" id="ARBA00023157"/>
    </source>
</evidence>
<dbReference type="AlphaFoldDB" id="A0AAJ7TWE5"/>
<evidence type="ECO:0000259" key="8">
    <source>
        <dbReference type="SMART" id="SM00041"/>
    </source>
</evidence>
<feature type="compositionally biased region" description="Basic and acidic residues" evidence="6">
    <location>
        <begin position="285"/>
        <end position="299"/>
    </location>
</feature>
<dbReference type="GO" id="GO:0038098">
    <property type="term" value="P:sequestering of BMP from receptor via BMP binding"/>
    <property type="evidence" value="ECO:0007669"/>
    <property type="project" value="TreeGrafter"/>
</dbReference>
<comment type="similarity">
    <text evidence="2">Belongs to the DAN family.</text>
</comment>
<dbReference type="RefSeq" id="XP_032824220.1">
    <property type="nucleotide sequence ID" value="XM_032968329.1"/>
</dbReference>
<evidence type="ECO:0000256" key="3">
    <source>
        <dbReference type="ARBA" id="ARBA00022525"/>
    </source>
</evidence>
<dbReference type="PANTHER" id="PTHR15283:SF5">
    <property type="entry name" value="NEUROBLASTOMA SUPPRESSOR OF TUMORIGENICITY 1"/>
    <property type="match status" value="1"/>
</dbReference>
<evidence type="ECO:0000256" key="7">
    <source>
        <dbReference type="SAM" id="SignalP"/>
    </source>
</evidence>